<dbReference type="Gene3D" id="2.100.10.20">
    <property type="entry name" value="Vitelline membrane outer layer protein I (VOMI)"/>
    <property type="match status" value="1"/>
</dbReference>
<evidence type="ECO:0000313" key="2">
    <source>
        <dbReference type="Proteomes" id="UP000683360"/>
    </source>
</evidence>
<dbReference type="PANTHER" id="PTHR18841">
    <property type="entry name" value="VITELLINE MEMBRANE OUTER LAYER PROTEIN I-RELATED"/>
    <property type="match status" value="1"/>
</dbReference>
<dbReference type="EMBL" id="CAJPWZ010000848">
    <property type="protein sequence ID" value="CAG2201466.1"/>
    <property type="molecule type" value="Genomic_DNA"/>
</dbReference>
<dbReference type="Proteomes" id="UP000683360">
    <property type="component" value="Unassembled WGS sequence"/>
</dbReference>
<keyword evidence="2" id="KW-1185">Reference proteome</keyword>
<comment type="caution">
    <text evidence="1">The sequence shown here is derived from an EMBL/GenBank/DDBJ whole genome shotgun (WGS) entry which is preliminary data.</text>
</comment>
<proteinExistence type="predicted"/>
<accession>A0A8S3QWE9</accession>
<dbReference type="InterPro" id="IPR005515">
    <property type="entry name" value="VOMI"/>
</dbReference>
<evidence type="ECO:0000313" key="1">
    <source>
        <dbReference type="EMBL" id="CAG2201466.1"/>
    </source>
</evidence>
<dbReference type="AlphaFoldDB" id="A0A8S3QWE9"/>
<dbReference type="PANTHER" id="PTHR18841:SF0">
    <property type="entry name" value="VITELLINE MEMBRANE OUTER LAYER 1 HOMOLOG A-RELATED"/>
    <property type="match status" value="1"/>
</dbReference>
<dbReference type="InterPro" id="IPR036706">
    <property type="entry name" value="VOMI_sf"/>
</dbReference>
<organism evidence="1 2">
    <name type="scientific">Mytilus edulis</name>
    <name type="common">Blue mussel</name>
    <dbReference type="NCBI Taxonomy" id="6550"/>
    <lineage>
        <taxon>Eukaryota</taxon>
        <taxon>Metazoa</taxon>
        <taxon>Spiralia</taxon>
        <taxon>Lophotrochozoa</taxon>
        <taxon>Mollusca</taxon>
        <taxon>Bivalvia</taxon>
        <taxon>Autobranchia</taxon>
        <taxon>Pteriomorphia</taxon>
        <taxon>Mytilida</taxon>
        <taxon>Mytiloidea</taxon>
        <taxon>Mytilidae</taxon>
        <taxon>Mytilinae</taxon>
        <taxon>Mytilus</taxon>
    </lineage>
</organism>
<dbReference type="SUPFAM" id="SSF51092">
    <property type="entry name" value="Vitelline membrane outer protein-I (VMO-I)"/>
    <property type="match status" value="1"/>
</dbReference>
<sequence length="175" mass="19454">MSESQCANVCLQNSDNCCEITYATSTRECKLGQSGCCHTIFDDMSGSNILHSSRKYGDFIKILFVSNGGYLGDWSDEEFCTKGHYDAIGFKMKNEIIDNTGANHVKFKCRNFKDSMRNFDLSYPPGYGTHGSYSESSETCPVNSAICGIKTTIQSYQGEEGDDTTLNDVKFFCCE</sequence>
<reference evidence="1" key="1">
    <citation type="submission" date="2021-03" db="EMBL/GenBank/DDBJ databases">
        <authorList>
            <person name="Bekaert M."/>
        </authorList>
    </citation>
    <scope>NUCLEOTIDE SEQUENCE</scope>
</reference>
<dbReference type="OrthoDB" id="6344411at2759"/>
<protein>
    <submittedName>
        <fullName evidence="1">Uncharacterized protein</fullName>
    </submittedName>
</protein>
<dbReference type="Pfam" id="PF03762">
    <property type="entry name" value="VOMI"/>
    <property type="match status" value="1"/>
</dbReference>
<dbReference type="GO" id="GO:0005615">
    <property type="term" value="C:extracellular space"/>
    <property type="evidence" value="ECO:0007669"/>
    <property type="project" value="TreeGrafter"/>
</dbReference>
<gene>
    <name evidence="1" type="ORF">MEDL_16084</name>
</gene>
<name>A0A8S3QWE9_MYTED</name>